<dbReference type="Proteomes" id="UP000241507">
    <property type="component" value="Chromosome"/>
</dbReference>
<gene>
    <name evidence="1" type="ORF">C7S20_19470</name>
</gene>
<name>A0A2R3ZAF7_9FLAO</name>
<evidence type="ECO:0008006" key="3">
    <source>
        <dbReference type="Google" id="ProtNLM"/>
    </source>
</evidence>
<reference evidence="2" key="1">
    <citation type="submission" date="2018-03" db="EMBL/GenBank/DDBJ databases">
        <title>Gramella fulva sp. nov., isolated from a dry surface of tidal flat.</title>
        <authorList>
            <person name="Hwang S.H."/>
            <person name="Hwang W.M."/>
            <person name="Kang K."/>
            <person name="Ahn T.-Y."/>
        </authorList>
    </citation>
    <scope>NUCLEOTIDE SEQUENCE [LARGE SCALE GENOMIC DNA]</scope>
    <source>
        <strain evidence="2">SH35</strain>
    </source>
</reference>
<evidence type="ECO:0000313" key="1">
    <source>
        <dbReference type="EMBL" id="AVR47256.1"/>
    </source>
</evidence>
<keyword evidence="2" id="KW-1185">Reference proteome</keyword>
<proteinExistence type="predicted"/>
<dbReference type="KEGG" id="grs:C7S20_19470"/>
<evidence type="ECO:0000313" key="2">
    <source>
        <dbReference type="Proteomes" id="UP000241507"/>
    </source>
</evidence>
<sequence length="178" mass="20508">MTPEEFRNNLDRAIDKTAEEMKEVMQVAAVSAKNILKTRIQNKGLNRQYSRNPLPIFFFNGRALNAGGRALLQKKKKLGEGISYEEWRKAQGLPVDKVNLTYTGKMFGGWNQPGSERKGLVIRGFVGGINKEVRDKLKWNKSRFPDFDKPTPEEKKFIKENLVAPRLKELLQKNLFNR</sequence>
<dbReference type="EMBL" id="CP028136">
    <property type="protein sequence ID" value="AVR47256.1"/>
    <property type="molecule type" value="Genomic_DNA"/>
</dbReference>
<organism evidence="1 2">
    <name type="scientific">Christiangramia fulva</name>
    <dbReference type="NCBI Taxonomy" id="2126553"/>
    <lineage>
        <taxon>Bacteria</taxon>
        <taxon>Pseudomonadati</taxon>
        <taxon>Bacteroidota</taxon>
        <taxon>Flavobacteriia</taxon>
        <taxon>Flavobacteriales</taxon>
        <taxon>Flavobacteriaceae</taxon>
        <taxon>Christiangramia</taxon>
    </lineage>
</organism>
<accession>A0A2R3ZAF7</accession>
<protein>
    <recommendedName>
        <fullName evidence="3">Phage morphogenesis protein</fullName>
    </recommendedName>
</protein>
<dbReference type="RefSeq" id="WP_107014022.1">
    <property type="nucleotide sequence ID" value="NZ_CP028136.1"/>
</dbReference>
<dbReference type="AlphaFoldDB" id="A0A2R3ZAF7"/>